<protein>
    <submittedName>
        <fullName evidence="2">PIN domain-containing protein</fullName>
    </submittedName>
</protein>
<name>A0A6I4INM2_9SPHI</name>
<dbReference type="Pfam" id="PF01850">
    <property type="entry name" value="PIN"/>
    <property type="match status" value="1"/>
</dbReference>
<organism evidence="2 3">
    <name type="scientific">Mucilaginibacter ginkgonis</name>
    <dbReference type="NCBI Taxonomy" id="2682091"/>
    <lineage>
        <taxon>Bacteria</taxon>
        <taxon>Pseudomonadati</taxon>
        <taxon>Bacteroidota</taxon>
        <taxon>Sphingobacteriia</taxon>
        <taxon>Sphingobacteriales</taxon>
        <taxon>Sphingobacteriaceae</taxon>
        <taxon>Mucilaginibacter</taxon>
    </lineage>
</organism>
<accession>A0A6I4INM2</accession>
<sequence length="124" mass="13827">MNGNSAIIDSNILIYFLIGKVGVQKFFRKYECAFSFISELEVLSGANGEDLLKAKNVIAEYRVIEYLPAIRDIVIDIRSKKKIKLADAIIAATAIYLKYPLISSDKGFFGIDGLDFVYHEPGLS</sequence>
<dbReference type="EMBL" id="CP066775">
    <property type="protein sequence ID" value="QQL48846.1"/>
    <property type="molecule type" value="Genomic_DNA"/>
</dbReference>
<dbReference type="Proteomes" id="UP000429232">
    <property type="component" value="Chromosome"/>
</dbReference>
<dbReference type="Gene3D" id="3.40.50.1010">
    <property type="entry name" value="5'-nuclease"/>
    <property type="match status" value="1"/>
</dbReference>
<evidence type="ECO:0000313" key="2">
    <source>
        <dbReference type="EMBL" id="QQL48846.1"/>
    </source>
</evidence>
<reference evidence="2 3" key="1">
    <citation type="submission" date="2020-12" db="EMBL/GenBank/DDBJ databases">
        <title>HMF7856_wgs.fasta genome submission.</title>
        <authorList>
            <person name="Kang H."/>
            <person name="Kim H."/>
            <person name="Joh K."/>
        </authorList>
    </citation>
    <scope>NUCLEOTIDE SEQUENCE [LARGE SCALE GENOMIC DNA]</scope>
    <source>
        <strain evidence="2 3">HMF7856</strain>
    </source>
</reference>
<feature type="domain" description="PIN" evidence="1">
    <location>
        <begin position="7"/>
        <end position="112"/>
    </location>
</feature>
<gene>
    <name evidence="2" type="ORF">GO620_011720</name>
</gene>
<dbReference type="RefSeq" id="WP_157525546.1">
    <property type="nucleotide sequence ID" value="NZ_CP066775.1"/>
</dbReference>
<proteinExistence type="predicted"/>
<evidence type="ECO:0000313" key="3">
    <source>
        <dbReference type="Proteomes" id="UP000429232"/>
    </source>
</evidence>
<keyword evidence="3" id="KW-1185">Reference proteome</keyword>
<dbReference type="InterPro" id="IPR002716">
    <property type="entry name" value="PIN_dom"/>
</dbReference>
<dbReference type="SUPFAM" id="SSF88723">
    <property type="entry name" value="PIN domain-like"/>
    <property type="match status" value="1"/>
</dbReference>
<dbReference type="AlphaFoldDB" id="A0A6I4INM2"/>
<evidence type="ECO:0000259" key="1">
    <source>
        <dbReference type="Pfam" id="PF01850"/>
    </source>
</evidence>
<dbReference type="KEGG" id="mgik:GO620_011720"/>
<dbReference type="InterPro" id="IPR029060">
    <property type="entry name" value="PIN-like_dom_sf"/>
</dbReference>